<dbReference type="Pfam" id="PF02669">
    <property type="entry name" value="KdpC"/>
    <property type="match status" value="1"/>
</dbReference>
<keyword evidence="6 11" id="KW-0067">ATP-binding</keyword>
<evidence type="ECO:0000256" key="3">
    <source>
        <dbReference type="ARBA" id="ARBA00022538"/>
    </source>
</evidence>
<dbReference type="PANTHER" id="PTHR30042:SF2">
    <property type="entry name" value="POTASSIUM-TRANSPORTING ATPASE KDPC SUBUNIT"/>
    <property type="match status" value="1"/>
</dbReference>
<dbReference type="GO" id="GO:0005524">
    <property type="term" value="F:ATP binding"/>
    <property type="evidence" value="ECO:0007669"/>
    <property type="project" value="UniProtKB-UniRule"/>
</dbReference>
<dbReference type="NCBIfam" id="TIGR00681">
    <property type="entry name" value="kdpC"/>
    <property type="match status" value="1"/>
</dbReference>
<keyword evidence="1 11" id="KW-0813">Transport</keyword>
<keyword evidence="5 11" id="KW-0547">Nucleotide-binding</keyword>
<comment type="subunit">
    <text evidence="11">The system is composed of three essential subunits: KdpA, KdpB and KdpC.</text>
</comment>
<keyword evidence="9 11" id="KW-0406">Ion transport</keyword>
<dbReference type="Proteomes" id="UP000295525">
    <property type="component" value="Unassembled WGS sequence"/>
</dbReference>
<proteinExistence type="inferred from homology"/>
<comment type="similarity">
    <text evidence="11">Belongs to the KdpC family.</text>
</comment>
<keyword evidence="7 11" id="KW-0630">Potassium</keyword>
<evidence type="ECO:0000256" key="6">
    <source>
        <dbReference type="ARBA" id="ARBA00022840"/>
    </source>
</evidence>
<name>A0A4R3ME25_9BURK</name>
<comment type="caution">
    <text evidence="12">The sequence shown here is derived from an EMBL/GenBank/DDBJ whole genome shotgun (WGS) entry which is preliminary data.</text>
</comment>
<keyword evidence="3 11" id="KW-0633">Potassium transport</keyword>
<keyword evidence="8 11" id="KW-1133">Transmembrane helix</keyword>
<comment type="function">
    <text evidence="11">Part of the high-affinity ATP-driven potassium transport (or Kdp) system, which catalyzes the hydrolysis of ATP coupled with the electrogenic transport of potassium into the cytoplasm. This subunit acts as a catalytic chaperone that increases the ATP-binding affinity of the ATP-hydrolyzing subunit KdpB by the formation of a transient KdpB/KdpC/ATP ternary complex.</text>
</comment>
<dbReference type="GO" id="GO:0008556">
    <property type="term" value="F:P-type potassium transmembrane transporter activity"/>
    <property type="evidence" value="ECO:0007669"/>
    <property type="project" value="InterPro"/>
</dbReference>
<dbReference type="HAMAP" id="MF_00276">
    <property type="entry name" value="KdpC"/>
    <property type="match status" value="1"/>
</dbReference>
<evidence type="ECO:0000256" key="9">
    <source>
        <dbReference type="ARBA" id="ARBA00023065"/>
    </source>
</evidence>
<organism evidence="12 13">
    <name type="scientific">Paralcaligenes ureilyticus</name>
    <dbReference type="NCBI Taxonomy" id="627131"/>
    <lineage>
        <taxon>Bacteria</taxon>
        <taxon>Pseudomonadati</taxon>
        <taxon>Pseudomonadota</taxon>
        <taxon>Betaproteobacteria</taxon>
        <taxon>Burkholderiales</taxon>
        <taxon>Alcaligenaceae</taxon>
        <taxon>Paralcaligenes</taxon>
    </lineage>
</organism>
<dbReference type="EMBL" id="SMAJ01000002">
    <property type="protein sequence ID" value="TCT10387.1"/>
    <property type="molecule type" value="Genomic_DNA"/>
</dbReference>
<dbReference type="OrthoDB" id="9788285at2"/>
<evidence type="ECO:0000256" key="11">
    <source>
        <dbReference type="HAMAP-Rule" id="MF_00276"/>
    </source>
</evidence>
<dbReference type="AlphaFoldDB" id="A0A4R3ME25"/>
<dbReference type="PIRSF" id="PIRSF001296">
    <property type="entry name" value="K_ATPase_KdpC"/>
    <property type="match status" value="1"/>
</dbReference>
<keyword evidence="10 11" id="KW-0472">Membrane</keyword>
<evidence type="ECO:0000256" key="1">
    <source>
        <dbReference type="ARBA" id="ARBA00022448"/>
    </source>
</evidence>
<evidence type="ECO:0000256" key="5">
    <source>
        <dbReference type="ARBA" id="ARBA00022741"/>
    </source>
</evidence>
<protein>
    <recommendedName>
        <fullName evidence="11">Potassium-transporting ATPase KdpC subunit</fullName>
    </recommendedName>
    <alternativeName>
        <fullName evidence="11">ATP phosphohydrolase [potassium-transporting] C chain</fullName>
    </alternativeName>
    <alternativeName>
        <fullName evidence="11">Potassium-binding and translocating subunit C</fullName>
    </alternativeName>
    <alternativeName>
        <fullName evidence="11">Potassium-translocating ATPase C chain</fullName>
    </alternativeName>
</protein>
<reference evidence="12 13" key="1">
    <citation type="submission" date="2019-03" db="EMBL/GenBank/DDBJ databases">
        <title>Genomic Encyclopedia of Type Strains, Phase IV (KMG-IV): sequencing the most valuable type-strain genomes for metagenomic binning, comparative biology and taxonomic classification.</title>
        <authorList>
            <person name="Goeker M."/>
        </authorList>
    </citation>
    <scope>NUCLEOTIDE SEQUENCE [LARGE SCALE GENOMIC DNA]</scope>
    <source>
        <strain evidence="12 13">DSM 24591</strain>
    </source>
</reference>
<gene>
    <name evidence="11" type="primary">kdpC</name>
    <name evidence="12" type="ORF">EDC26_102344</name>
</gene>
<evidence type="ECO:0000256" key="10">
    <source>
        <dbReference type="ARBA" id="ARBA00023136"/>
    </source>
</evidence>
<dbReference type="InterPro" id="IPR003820">
    <property type="entry name" value="KdpC"/>
</dbReference>
<dbReference type="PANTHER" id="PTHR30042">
    <property type="entry name" value="POTASSIUM-TRANSPORTING ATPASE C CHAIN"/>
    <property type="match status" value="1"/>
</dbReference>
<evidence type="ECO:0000256" key="2">
    <source>
        <dbReference type="ARBA" id="ARBA00022475"/>
    </source>
</evidence>
<dbReference type="GO" id="GO:0005886">
    <property type="term" value="C:plasma membrane"/>
    <property type="evidence" value="ECO:0007669"/>
    <property type="project" value="UniProtKB-SubCell"/>
</dbReference>
<evidence type="ECO:0000313" key="12">
    <source>
        <dbReference type="EMBL" id="TCT10387.1"/>
    </source>
</evidence>
<dbReference type="NCBIfam" id="NF001454">
    <property type="entry name" value="PRK00315.1"/>
    <property type="match status" value="1"/>
</dbReference>
<comment type="subcellular location">
    <subcellularLocation>
        <location evidence="11">Cell membrane</location>
        <topology evidence="11">Single-pass membrane protein</topology>
    </subcellularLocation>
</comment>
<evidence type="ECO:0000256" key="4">
    <source>
        <dbReference type="ARBA" id="ARBA00022692"/>
    </source>
</evidence>
<keyword evidence="13" id="KW-1185">Reference proteome</keyword>
<evidence type="ECO:0000313" key="13">
    <source>
        <dbReference type="Proteomes" id="UP000295525"/>
    </source>
</evidence>
<sequence>MKIMIKPLLRPALVLFALLTLLCGVFYPYMIAGIGQIVFPYQANGSLVLKNGHVVGSALIGQEFSSPHYFWGRQSATSPMPDNAASSGGSNLGPSNPALVDAIKGRIAALKAADPGNTNPIPVDLVTASASGLDPEISIAAANYQATRIARVRKLSVETILGLIARHSKFQYFKFLGEPRVNVLELNLALDRLN</sequence>
<evidence type="ECO:0000256" key="8">
    <source>
        <dbReference type="ARBA" id="ARBA00022989"/>
    </source>
</evidence>
<keyword evidence="2 11" id="KW-1003">Cell membrane</keyword>
<accession>A0A4R3ME25</accession>
<keyword evidence="4 11" id="KW-0812">Transmembrane</keyword>
<evidence type="ECO:0000256" key="7">
    <source>
        <dbReference type="ARBA" id="ARBA00022958"/>
    </source>
</evidence>